<feature type="domain" description="POTRA" evidence="9">
    <location>
        <begin position="286"/>
        <end position="367"/>
    </location>
</feature>
<evidence type="ECO:0000313" key="10">
    <source>
        <dbReference type="EMBL" id="MCW3806512.1"/>
    </source>
</evidence>
<name>A0AAE3SKE8_9BACT</name>
<dbReference type="InterPro" id="IPR000184">
    <property type="entry name" value="Bac_surfAg_D15"/>
</dbReference>
<sequence>MLKKFTLYTLLSLLSSFTFAQTETDVPSISYTGSPRSYEIADIEVLGIQNYDPKILINLSGLRVGQRINVPGDEISEAIRKYWEHGLFSDVKVKAKKIEAGKIWLSIELQERPRLSYINYYGLKKSEIETVAEKVAMMKGSQVTPYLITRSEKYIADYFVAKGFYNTEVRVVQKDDTAKVNHVYLDITVDKKEKVKVKSLEFLGNNVFAYQKLNRTMKKTNEKGKILNFFRTKKFIEETYQEDLVALIDEYNEKGYRDMIIEYDSISKNDDNTVDIKIKIDEGKKYYFGNISWIGNSIYPSDYLSAVLRIGKGDVFNQKRLDERLINDEDAVHSLYMDNGYLFSNITPVEINVYGDTIDLEMRIFEGKQATINNIIIKGNTKTHEHVVRREIRTKPGELFSKSELIRTIRELSQLGHFDPENISPDVNPNPEDGTVDLVYNLTEKANDQIELSGGWGAGMFVGSLGLKFSNFSVRNIFNKEAWRPLPTGDGQTLSLRAQTNGKFYQSYSLSFTEPWLGGRKPNSFSFSLYRSIQTGVSRNYGYNPYGSSYGGYGGYSGYGYSGYGYGGYGYGQANTSQFMKITGLSVGFGKRLTWPDDFFSFYSEISYQHYHLSDWNYFIMQNGVSQNLNFKLMFSRNSISNPLYPRRGSNFSIGLELTPPYSLFRDKNYENLYETSIDYSDPDQENAEEELYELIEYHKWTTSGTIYSPLDKAEKLVLMGKYEMGFLGYYNEFVRSPFEKFVVGGDGMSGYSMYGSQTVGLRGYENSSLTPYSRGSQNGNMYSKLTFEMRYPLTLQPSAQVYALAFLEAGNAWAEFKEFSPYSLKRSAGVGVRIFLPIFGLMGIDWGYGFDDIANQPGANGSQFHFVIGQQF</sequence>
<evidence type="ECO:0000256" key="4">
    <source>
        <dbReference type="ARBA" id="ARBA00022729"/>
    </source>
</evidence>
<dbReference type="Pfam" id="PF01103">
    <property type="entry name" value="Omp85"/>
    <property type="match status" value="1"/>
</dbReference>
<evidence type="ECO:0000313" key="11">
    <source>
        <dbReference type="Proteomes" id="UP001207408"/>
    </source>
</evidence>
<dbReference type="EMBL" id="JAPDPI010000025">
    <property type="protein sequence ID" value="MCW3806512.1"/>
    <property type="molecule type" value="Genomic_DNA"/>
</dbReference>
<dbReference type="AlphaFoldDB" id="A0AAE3SKE8"/>
<keyword evidence="11" id="KW-1185">Reference proteome</keyword>
<evidence type="ECO:0000256" key="3">
    <source>
        <dbReference type="ARBA" id="ARBA00022692"/>
    </source>
</evidence>
<evidence type="ECO:0000256" key="7">
    <source>
        <dbReference type="ARBA" id="ARBA00023237"/>
    </source>
</evidence>
<keyword evidence="6" id="KW-0472">Membrane</keyword>
<protein>
    <submittedName>
        <fullName evidence="10">BamA/TamA family outer membrane protein</fullName>
    </submittedName>
</protein>
<dbReference type="PIRSF" id="PIRSF006076">
    <property type="entry name" value="OM_assembly_OMP85"/>
    <property type="match status" value="1"/>
</dbReference>
<comment type="caution">
    <text evidence="10">The sequence shown here is derived from an EMBL/GenBank/DDBJ whole genome shotgun (WGS) entry which is preliminary data.</text>
</comment>
<dbReference type="InterPro" id="IPR023707">
    <property type="entry name" value="OM_assembly_BamA"/>
</dbReference>
<gene>
    <name evidence="10" type="ORF">OM074_12830</name>
</gene>
<keyword evidence="4 8" id="KW-0732">Signal</keyword>
<dbReference type="PANTHER" id="PTHR12815:SF47">
    <property type="entry name" value="TRANSLOCATION AND ASSEMBLY MODULE SUBUNIT TAMA"/>
    <property type="match status" value="1"/>
</dbReference>
<keyword evidence="7" id="KW-0998">Cell outer membrane</keyword>
<accession>A0AAE3SKE8</accession>
<evidence type="ECO:0000256" key="1">
    <source>
        <dbReference type="ARBA" id="ARBA00004370"/>
    </source>
</evidence>
<proteinExistence type="predicted"/>
<organism evidence="10 11">
    <name type="scientific">Plebeiibacterium marinum</name>
    <dbReference type="NCBI Taxonomy" id="2992111"/>
    <lineage>
        <taxon>Bacteria</taxon>
        <taxon>Pseudomonadati</taxon>
        <taxon>Bacteroidota</taxon>
        <taxon>Bacteroidia</taxon>
        <taxon>Marinilabiliales</taxon>
        <taxon>Marinilabiliaceae</taxon>
        <taxon>Plebeiibacterium</taxon>
    </lineage>
</organism>
<feature type="signal peptide" evidence="8">
    <location>
        <begin position="1"/>
        <end position="20"/>
    </location>
</feature>
<comment type="subcellular location">
    <subcellularLocation>
        <location evidence="1">Membrane</location>
    </subcellularLocation>
</comment>
<evidence type="ECO:0000256" key="5">
    <source>
        <dbReference type="ARBA" id="ARBA00022737"/>
    </source>
</evidence>
<keyword evidence="5" id="KW-0677">Repeat</keyword>
<feature type="domain" description="POTRA" evidence="9">
    <location>
        <begin position="370"/>
        <end position="445"/>
    </location>
</feature>
<dbReference type="GO" id="GO:0019867">
    <property type="term" value="C:outer membrane"/>
    <property type="evidence" value="ECO:0007669"/>
    <property type="project" value="InterPro"/>
</dbReference>
<keyword evidence="2" id="KW-1134">Transmembrane beta strand</keyword>
<evidence type="ECO:0000256" key="6">
    <source>
        <dbReference type="ARBA" id="ARBA00023136"/>
    </source>
</evidence>
<evidence type="ECO:0000256" key="2">
    <source>
        <dbReference type="ARBA" id="ARBA00022452"/>
    </source>
</evidence>
<dbReference type="InterPro" id="IPR010827">
    <property type="entry name" value="BamA/TamA_POTRA"/>
</dbReference>
<dbReference type="Pfam" id="PF07244">
    <property type="entry name" value="POTRA"/>
    <property type="match status" value="4"/>
</dbReference>
<feature type="chain" id="PRO_5041979535" evidence="8">
    <location>
        <begin position="21"/>
        <end position="873"/>
    </location>
</feature>
<dbReference type="InterPro" id="IPR039910">
    <property type="entry name" value="D15-like"/>
</dbReference>
<evidence type="ECO:0000259" key="9">
    <source>
        <dbReference type="PROSITE" id="PS51779"/>
    </source>
</evidence>
<dbReference type="InterPro" id="IPR034746">
    <property type="entry name" value="POTRA"/>
</dbReference>
<dbReference type="Proteomes" id="UP001207408">
    <property type="component" value="Unassembled WGS sequence"/>
</dbReference>
<dbReference type="PROSITE" id="PS51779">
    <property type="entry name" value="POTRA"/>
    <property type="match status" value="3"/>
</dbReference>
<keyword evidence="3" id="KW-0812">Transmembrane</keyword>
<dbReference type="Gene3D" id="2.40.160.50">
    <property type="entry name" value="membrane protein fhac: a member of the omp85/tpsb transporter family"/>
    <property type="match status" value="1"/>
</dbReference>
<dbReference type="Gene3D" id="3.10.20.310">
    <property type="entry name" value="membrane protein fhac"/>
    <property type="match status" value="4"/>
</dbReference>
<feature type="domain" description="POTRA" evidence="9">
    <location>
        <begin position="38"/>
        <end position="112"/>
    </location>
</feature>
<reference evidence="10" key="1">
    <citation type="submission" date="2022-10" db="EMBL/GenBank/DDBJ databases">
        <authorList>
            <person name="Yu W.X."/>
        </authorList>
    </citation>
    <scope>NUCLEOTIDE SEQUENCE</scope>
    <source>
        <strain evidence="10">D04</strain>
    </source>
</reference>
<dbReference type="GO" id="GO:0071709">
    <property type="term" value="P:membrane assembly"/>
    <property type="evidence" value="ECO:0007669"/>
    <property type="project" value="InterPro"/>
</dbReference>
<evidence type="ECO:0000256" key="8">
    <source>
        <dbReference type="SAM" id="SignalP"/>
    </source>
</evidence>
<dbReference type="PANTHER" id="PTHR12815">
    <property type="entry name" value="SORTING AND ASSEMBLY MACHINERY SAMM50 PROTEIN FAMILY MEMBER"/>
    <property type="match status" value="1"/>
</dbReference>
<dbReference type="RefSeq" id="WP_301200016.1">
    <property type="nucleotide sequence ID" value="NZ_JAPDPI010000025.1"/>
</dbReference>